<dbReference type="PANTHER" id="PTHR43085:SF15">
    <property type="entry name" value="2-DEHYDRO-3-DEOXYGLUCONOKINASE"/>
    <property type="match status" value="1"/>
</dbReference>
<evidence type="ECO:0000259" key="4">
    <source>
        <dbReference type="Pfam" id="PF00294"/>
    </source>
</evidence>
<dbReference type="RefSeq" id="WP_187244915.1">
    <property type="nucleotide sequence ID" value="NZ_BAAAOK010000001.1"/>
</dbReference>
<evidence type="ECO:0000256" key="1">
    <source>
        <dbReference type="ARBA" id="ARBA00010688"/>
    </source>
</evidence>
<organism evidence="5 6">
    <name type="scientific">Actinomadura alba</name>
    <dbReference type="NCBI Taxonomy" id="406431"/>
    <lineage>
        <taxon>Bacteria</taxon>
        <taxon>Bacillati</taxon>
        <taxon>Actinomycetota</taxon>
        <taxon>Actinomycetes</taxon>
        <taxon>Streptosporangiales</taxon>
        <taxon>Thermomonosporaceae</taxon>
        <taxon>Actinomadura</taxon>
    </lineage>
</organism>
<protein>
    <submittedName>
        <fullName evidence="5">Sugar kinase</fullName>
    </submittedName>
</protein>
<keyword evidence="3 5" id="KW-0418">Kinase</keyword>
<dbReference type="Proteomes" id="UP000805614">
    <property type="component" value="Unassembled WGS sequence"/>
</dbReference>
<dbReference type="InterPro" id="IPR029056">
    <property type="entry name" value="Ribokinase-like"/>
</dbReference>
<evidence type="ECO:0000256" key="2">
    <source>
        <dbReference type="ARBA" id="ARBA00022679"/>
    </source>
</evidence>
<dbReference type="PANTHER" id="PTHR43085">
    <property type="entry name" value="HEXOKINASE FAMILY MEMBER"/>
    <property type="match status" value="1"/>
</dbReference>
<dbReference type="EMBL" id="JABVEC010000015">
    <property type="protein sequence ID" value="MBC6467912.1"/>
    <property type="molecule type" value="Genomic_DNA"/>
</dbReference>
<dbReference type="SUPFAM" id="SSF53613">
    <property type="entry name" value="Ribokinase-like"/>
    <property type="match status" value="1"/>
</dbReference>
<dbReference type="Pfam" id="PF00294">
    <property type="entry name" value="PfkB"/>
    <property type="match status" value="1"/>
</dbReference>
<comment type="caution">
    <text evidence="5">The sequence shown here is derived from an EMBL/GenBank/DDBJ whole genome shotgun (WGS) entry which is preliminary data.</text>
</comment>
<dbReference type="CDD" id="cd01166">
    <property type="entry name" value="KdgK"/>
    <property type="match status" value="1"/>
</dbReference>
<accession>A0ABR7LSV2</accession>
<proteinExistence type="inferred from homology"/>
<feature type="domain" description="Carbohydrate kinase PfkB" evidence="4">
    <location>
        <begin position="38"/>
        <end position="304"/>
    </location>
</feature>
<evidence type="ECO:0000313" key="6">
    <source>
        <dbReference type="Proteomes" id="UP000805614"/>
    </source>
</evidence>
<reference evidence="5 6" key="1">
    <citation type="submission" date="2020-06" db="EMBL/GenBank/DDBJ databases">
        <title>Actinomadura xiongansis sp. nov., isolated from soil of Baiyangdian.</title>
        <authorList>
            <person name="Zhang X."/>
        </authorList>
    </citation>
    <scope>NUCLEOTIDE SEQUENCE [LARGE SCALE GENOMIC DNA]</scope>
    <source>
        <strain evidence="5 6">HBUM206468</strain>
    </source>
</reference>
<name>A0ABR7LSV2_9ACTN</name>
<comment type="similarity">
    <text evidence="1">Belongs to the carbohydrate kinase PfkB family.</text>
</comment>
<dbReference type="Gene3D" id="3.40.1190.20">
    <property type="match status" value="1"/>
</dbReference>
<dbReference type="InterPro" id="IPR011611">
    <property type="entry name" value="PfkB_dom"/>
</dbReference>
<dbReference type="GO" id="GO:0016301">
    <property type="term" value="F:kinase activity"/>
    <property type="evidence" value="ECO:0007669"/>
    <property type="project" value="UniProtKB-KW"/>
</dbReference>
<evidence type="ECO:0000256" key="3">
    <source>
        <dbReference type="ARBA" id="ARBA00022777"/>
    </source>
</evidence>
<gene>
    <name evidence="5" type="ORF">HKK74_20790</name>
</gene>
<sequence length="339" mass="35123">MTDDNQESAGDGRTPVLVAIGEGLLEVGVRDDLPPDYLGRGYGGDVANVAIMAARMGIKARLLTRLGADAPGALLMDYWQQSGLDVSRVAVDDSAPTGVYVNAVGFGEHRFHYYRSNSAATLLNEEDVDGPLLGDADALHVSGISLAISDSAARAAERAAELARDRGIPVAFCVNHRPALRPDTGRGVEFARGATIVILSGEDARGLFGTDRPEQVRAALGPVPREIVMTDGAAGATVLTPSHDYQVAAPPVEVVDTAGAGDALAGTYMAGRLAGAGPREALEQAVIAGSLSCRYTGCARSYPTLAEVRRAQFANSTQAAGIPAKADPLVTAPDEPYGT</sequence>
<keyword evidence="2" id="KW-0808">Transferase</keyword>
<evidence type="ECO:0000313" key="5">
    <source>
        <dbReference type="EMBL" id="MBC6467912.1"/>
    </source>
</evidence>
<dbReference type="InterPro" id="IPR050306">
    <property type="entry name" value="PfkB_Carbo_kinase"/>
</dbReference>
<keyword evidence="6" id="KW-1185">Reference proteome</keyword>